<sequence>MGISPKINELLDYLSKFYGISIDELTQKYTMSQLEDAYNEIEHMTKYQKHLDGKKEFPAEYVIKEFSPL</sequence>
<accession>A0ABR5P6K9</accession>
<protein>
    <submittedName>
        <fullName evidence="1">Uncharacterized protein</fullName>
    </submittedName>
</protein>
<organism evidence="1 2">
    <name type="scientific">Companilactobacillus futsaii JCM 17355</name>
    <dbReference type="NCBI Taxonomy" id="1423818"/>
    <lineage>
        <taxon>Bacteria</taxon>
        <taxon>Bacillati</taxon>
        <taxon>Bacillota</taxon>
        <taxon>Bacilli</taxon>
        <taxon>Lactobacillales</taxon>
        <taxon>Lactobacillaceae</taxon>
        <taxon>Companilactobacillus</taxon>
    </lineage>
</organism>
<evidence type="ECO:0000313" key="1">
    <source>
        <dbReference type="EMBL" id="KRK95273.1"/>
    </source>
</evidence>
<dbReference type="EMBL" id="AZDO01000053">
    <property type="protein sequence ID" value="KRK95273.1"/>
    <property type="molecule type" value="Genomic_DNA"/>
</dbReference>
<name>A0ABR5P6K9_9LACO</name>
<gene>
    <name evidence="1" type="ORF">FC88_GL002360</name>
</gene>
<dbReference type="Proteomes" id="UP000051379">
    <property type="component" value="Unassembled WGS sequence"/>
</dbReference>
<comment type="caution">
    <text evidence="1">The sequence shown here is derived from an EMBL/GenBank/DDBJ whole genome shotgun (WGS) entry which is preliminary data.</text>
</comment>
<keyword evidence="2" id="KW-1185">Reference proteome</keyword>
<evidence type="ECO:0000313" key="2">
    <source>
        <dbReference type="Proteomes" id="UP000051379"/>
    </source>
</evidence>
<proteinExistence type="predicted"/>
<reference evidence="1 2" key="1">
    <citation type="journal article" date="2015" name="Genome Announc.">
        <title>Expanding the biotechnology potential of lactobacilli through comparative genomics of 213 strains and associated genera.</title>
        <authorList>
            <person name="Sun Z."/>
            <person name="Harris H.M."/>
            <person name="McCann A."/>
            <person name="Guo C."/>
            <person name="Argimon S."/>
            <person name="Zhang W."/>
            <person name="Yang X."/>
            <person name="Jeffery I.B."/>
            <person name="Cooney J.C."/>
            <person name="Kagawa T.F."/>
            <person name="Liu W."/>
            <person name="Song Y."/>
            <person name="Salvetti E."/>
            <person name="Wrobel A."/>
            <person name="Rasinkangas P."/>
            <person name="Parkhill J."/>
            <person name="Rea M.C."/>
            <person name="O'Sullivan O."/>
            <person name="Ritari J."/>
            <person name="Douillard F.P."/>
            <person name="Paul Ross R."/>
            <person name="Yang R."/>
            <person name="Briner A.E."/>
            <person name="Felis G.E."/>
            <person name="de Vos W.M."/>
            <person name="Barrangou R."/>
            <person name="Klaenhammer T.R."/>
            <person name="Caufield P.W."/>
            <person name="Cui Y."/>
            <person name="Zhang H."/>
            <person name="O'Toole P.W."/>
        </authorList>
    </citation>
    <scope>NUCLEOTIDE SEQUENCE [LARGE SCALE GENOMIC DNA]</scope>
    <source>
        <strain evidence="1 2">JCM 17355</strain>
    </source>
</reference>